<dbReference type="EMBL" id="DXFW01000037">
    <property type="protein sequence ID" value="HIX06529.1"/>
    <property type="molecule type" value="Genomic_DNA"/>
</dbReference>
<dbReference type="AlphaFoldDB" id="A0A9D1V5R9"/>
<reference evidence="2" key="2">
    <citation type="submission" date="2021-04" db="EMBL/GenBank/DDBJ databases">
        <authorList>
            <person name="Gilroy R."/>
        </authorList>
    </citation>
    <scope>NUCLEOTIDE SEQUENCE</scope>
    <source>
        <strain evidence="2">2239</strain>
    </source>
</reference>
<keyword evidence="1" id="KW-0812">Transmembrane</keyword>
<accession>A0A9D1V5R9</accession>
<dbReference type="Pfam" id="PF22564">
    <property type="entry name" value="HAAS"/>
    <property type="match status" value="1"/>
</dbReference>
<keyword evidence="1" id="KW-1133">Transmembrane helix</keyword>
<organism evidence="2 3">
    <name type="scientific">Candidatus Allofournierella pullicola</name>
    <dbReference type="NCBI Taxonomy" id="2838596"/>
    <lineage>
        <taxon>Bacteria</taxon>
        <taxon>Bacillati</taxon>
        <taxon>Bacillota</taxon>
        <taxon>Clostridia</taxon>
        <taxon>Eubacteriales</taxon>
        <taxon>Oscillospiraceae</taxon>
        <taxon>Allofournierella</taxon>
    </lineage>
</organism>
<feature type="transmembrane region" description="Helical" evidence="1">
    <location>
        <begin position="142"/>
        <end position="164"/>
    </location>
</feature>
<gene>
    <name evidence="2" type="ORF">H9865_10625</name>
</gene>
<keyword evidence="1" id="KW-0472">Membrane</keyword>
<feature type="transmembrane region" description="Helical" evidence="1">
    <location>
        <begin position="176"/>
        <end position="201"/>
    </location>
</feature>
<evidence type="ECO:0000313" key="3">
    <source>
        <dbReference type="Proteomes" id="UP000824193"/>
    </source>
</evidence>
<reference evidence="2" key="1">
    <citation type="journal article" date="2021" name="PeerJ">
        <title>Extensive microbial diversity within the chicken gut microbiome revealed by metagenomics and culture.</title>
        <authorList>
            <person name="Gilroy R."/>
            <person name="Ravi A."/>
            <person name="Getino M."/>
            <person name="Pursley I."/>
            <person name="Horton D.L."/>
            <person name="Alikhan N.F."/>
            <person name="Baker D."/>
            <person name="Gharbi K."/>
            <person name="Hall N."/>
            <person name="Watson M."/>
            <person name="Adriaenssens E.M."/>
            <person name="Foster-Nyarko E."/>
            <person name="Jarju S."/>
            <person name="Secka A."/>
            <person name="Antonio M."/>
            <person name="Oren A."/>
            <person name="Chaudhuri R.R."/>
            <person name="La Ragione R."/>
            <person name="Hildebrand F."/>
            <person name="Pallen M.J."/>
        </authorList>
    </citation>
    <scope>NUCLEOTIDE SEQUENCE</scope>
    <source>
        <strain evidence="2">2239</strain>
    </source>
</reference>
<dbReference type="Proteomes" id="UP000824193">
    <property type="component" value="Unassembled WGS sequence"/>
</dbReference>
<name>A0A9D1V5R9_9FIRM</name>
<evidence type="ECO:0000313" key="2">
    <source>
        <dbReference type="EMBL" id="HIX06529.1"/>
    </source>
</evidence>
<feature type="transmembrane region" description="Helical" evidence="1">
    <location>
        <begin position="112"/>
        <end position="136"/>
    </location>
</feature>
<protein>
    <submittedName>
        <fullName evidence="2">DUF1700 domain-containing protein</fullName>
    </submittedName>
</protein>
<comment type="caution">
    <text evidence="2">The sequence shown here is derived from an EMBL/GenBank/DDBJ whole genome shotgun (WGS) entry which is preliminary data.</text>
</comment>
<proteinExistence type="predicted"/>
<evidence type="ECO:0000256" key="1">
    <source>
        <dbReference type="SAM" id="Phobius"/>
    </source>
</evidence>
<sequence length="226" mass="23829">MTREEFLRRLSELLSDVTDEERAEAIRFYEEYLDDAGPEQEAQVLAELGSPEKVAAIIRANVPGSRVQPEPAPQEAGPGPGAAAAAIPLPPCARPGAVPPPPRSRGMSDRTILLIILAVVLFPLWIGLAGTIFGILMGVVGAAIGFFFGGVGTVVGIVAVLVANTPAAFAAGWPTGLFMVGMCLLALALGIALIVVAVWLVTWLLPACWRLTKRAWRALTGKKEAK</sequence>